<dbReference type="AlphaFoldDB" id="A0AAW1CXI9"/>
<evidence type="ECO:0000256" key="6">
    <source>
        <dbReference type="ARBA" id="ARBA00023069"/>
    </source>
</evidence>
<evidence type="ECO:0000256" key="7">
    <source>
        <dbReference type="ARBA" id="ARBA00023212"/>
    </source>
</evidence>
<evidence type="ECO:0000313" key="11">
    <source>
        <dbReference type="Proteomes" id="UP001461498"/>
    </source>
</evidence>
<dbReference type="PANTHER" id="PTHR21442:SF0">
    <property type="entry name" value="CILIA- AND FLAGELLA-ASSOCIATED PROTEIN 206"/>
    <property type="match status" value="1"/>
</dbReference>
<dbReference type="Pfam" id="PF12018">
    <property type="entry name" value="FAP206"/>
    <property type="match status" value="1"/>
</dbReference>
<reference evidence="10 11" key="1">
    <citation type="submission" date="2022-12" db="EMBL/GenBank/DDBJ databases">
        <title>Chromosome-level genome assembly of true bugs.</title>
        <authorList>
            <person name="Ma L."/>
            <person name="Li H."/>
        </authorList>
    </citation>
    <scope>NUCLEOTIDE SEQUENCE [LARGE SCALE GENOMIC DNA]</scope>
    <source>
        <strain evidence="10">Lab_2022b</strain>
    </source>
</reference>
<evidence type="ECO:0000256" key="2">
    <source>
        <dbReference type="ARBA" id="ARBA00010500"/>
    </source>
</evidence>
<evidence type="ECO:0000256" key="8">
    <source>
        <dbReference type="ARBA" id="ARBA00023273"/>
    </source>
</evidence>
<dbReference type="GO" id="GO:0005930">
    <property type="term" value="C:axoneme"/>
    <property type="evidence" value="ECO:0007669"/>
    <property type="project" value="UniProtKB-SubCell"/>
</dbReference>
<evidence type="ECO:0000256" key="1">
    <source>
        <dbReference type="ARBA" id="ARBA00004430"/>
    </source>
</evidence>
<keyword evidence="6" id="KW-0969">Cilium</keyword>
<dbReference type="InterPro" id="IPR021897">
    <property type="entry name" value="FAP206"/>
</dbReference>
<evidence type="ECO:0000256" key="3">
    <source>
        <dbReference type="ARBA" id="ARBA00021602"/>
    </source>
</evidence>
<keyword evidence="7" id="KW-0206">Cytoskeleton</keyword>
<gene>
    <name evidence="10" type="ORF">O3M35_012261</name>
</gene>
<keyword evidence="4" id="KW-0963">Cytoplasm</keyword>
<keyword evidence="8" id="KW-0966">Cell projection</keyword>
<protein>
    <recommendedName>
        <fullName evidence="3">Cilia- and flagella-associated protein 206</fullName>
    </recommendedName>
</protein>
<keyword evidence="5" id="KW-0970">Cilium biogenesis/degradation</keyword>
<comment type="similarity">
    <text evidence="2">Belongs to the CFAP206 family.</text>
</comment>
<dbReference type="PANTHER" id="PTHR21442">
    <property type="entry name" value="CILIA- AND FLAGELLA-ASSOCIATED PROTEIN 206"/>
    <property type="match status" value="1"/>
</dbReference>
<accession>A0AAW1CXI9</accession>
<dbReference type="EMBL" id="JAPXFL010000009">
    <property type="protein sequence ID" value="KAK9501558.1"/>
    <property type="molecule type" value="Genomic_DNA"/>
</dbReference>
<evidence type="ECO:0000256" key="5">
    <source>
        <dbReference type="ARBA" id="ARBA00022794"/>
    </source>
</evidence>
<dbReference type="GO" id="GO:0036064">
    <property type="term" value="C:ciliary basal body"/>
    <property type="evidence" value="ECO:0007669"/>
    <property type="project" value="TreeGrafter"/>
</dbReference>
<proteinExistence type="inferred from homology"/>
<dbReference type="Proteomes" id="UP001461498">
    <property type="component" value="Unassembled WGS sequence"/>
</dbReference>
<dbReference type="GO" id="GO:0030030">
    <property type="term" value="P:cell projection organization"/>
    <property type="evidence" value="ECO:0007669"/>
    <property type="project" value="UniProtKB-KW"/>
</dbReference>
<evidence type="ECO:0000313" key="10">
    <source>
        <dbReference type="EMBL" id="KAK9501558.1"/>
    </source>
</evidence>
<evidence type="ECO:0000256" key="4">
    <source>
        <dbReference type="ARBA" id="ARBA00022490"/>
    </source>
</evidence>
<comment type="function">
    <text evidence="9">Essential for sperm motility and is involved in the regulation of the beating frequency of motile cilia on the epithelial cells of the respiratory tract. Required for the establishment of radial spokes in sperm flagella.</text>
</comment>
<comment type="subcellular location">
    <subcellularLocation>
        <location evidence="1">Cytoplasm</location>
        <location evidence="1">Cytoskeleton</location>
        <location evidence="1">Cilium axoneme</location>
    </subcellularLocation>
</comment>
<evidence type="ECO:0000256" key="9">
    <source>
        <dbReference type="ARBA" id="ARBA00045321"/>
    </source>
</evidence>
<keyword evidence="11" id="KW-1185">Reference proteome</keyword>
<comment type="caution">
    <text evidence="10">The sequence shown here is derived from an EMBL/GenBank/DDBJ whole genome shotgun (WGS) entry which is preliminary data.</text>
</comment>
<sequence length="636" mass="74597">MDQLFKKEYAIIRGYAEEVAAECFSHGFEVDLKLSEYFVKSVLLNPEYELIEMGKIVRDYESEISILGIDFFSRRHSPELAALKIQSLFATEYENDDNIISEHNKLLFSYIEPLMQFVITFKVNNVEIDHPILYRKIIMLVGLLCGLGNPHRPKEYEELEAGINSVMNIQELSAFVTIPEDKKREQILKLSQIIVGIRLYNWKKGKGGPDIVDLPQLVGNSIEATQIRFNRFIEQYESKVNKLTDSLKNYYLWNPDIPQLMEFNNKLKQPYSNDKDIDKAKTVLLLFHQIVHFLRELTSNVSKMDSDLKNTTIDMENCLERIQKSIDIRSLIPVHIIYPQFYELSLYWNRFQNMITILTYYNRLVKKMDNIVKEIHEYLGEVILDVLNKPLPETPDSRESVQVIDPNTVYACDVLYPDEYECLIVPLEYNGFCPVYCCECNGLLYKADRFSGILKYKDKFYGFKDSNAASLFGADPEWYVTKVLDFCRRNMIYIDVLNMRSTIMKISLGLILLKLDDIPEINYNVGTQTELHPYVGIDKTYKCSIWQWKYDLGHYADMLYYRTHSTQTYNSIFRYSIWTQTFHKRDVGVQTMPDNYTQVPFISYFQYGTRGEPSFPQPHVIHLTRPVEEPPFDIIE</sequence>
<name>A0AAW1CXI9_9HEMI</name>
<organism evidence="10 11">
    <name type="scientific">Rhynocoris fuscipes</name>
    <dbReference type="NCBI Taxonomy" id="488301"/>
    <lineage>
        <taxon>Eukaryota</taxon>
        <taxon>Metazoa</taxon>
        <taxon>Ecdysozoa</taxon>
        <taxon>Arthropoda</taxon>
        <taxon>Hexapoda</taxon>
        <taxon>Insecta</taxon>
        <taxon>Pterygota</taxon>
        <taxon>Neoptera</taxon>
        <taxon>Paraneoptera</taxon>
        <taxon>Hemiptera</taxon>
        <taxon>Heteroptera</taxon>
        <taxon>Panheteroptera</taxon>
        <taxon>Cimicomorpha</taxon>
        <taxon>Reduviidae</taxon>
        <taxon>Harpactorinae</taxon>
        <taxon>Harpactorini</taxon>
        <taxon>Rhynocoris</taxon>
    </lineage>
</organism>
<dbReference type="GO" id="GO:0003356">
    <property type="term" value="P:regulation of cilium beat frequency"/>
    <property type="evidence" value="ECO:0007669"/>
    <property type="project" value="TreeGrafter"/>
</dbReference>